<dbReference type="InterPro" id="IPR000421">
    <property type="entry name" value="FA58C"/>
</dbReference>
<evidence type="ECO:0000256" key="2">
    <source>
        <dbReference type="ARBA" id="ARBA00007401"/>
    </source>
</evidence>
<keyword evidence="4" id="KW-0378">Hydrolase</keyword>
<evidence type="ECO:0000313" key="8">
    <source>
        <dbReference type="Proteomes" id="UP000564644"/>
    </source>
</evidence>
<dbReference type="Gene3D" id="2.60.40.10">
    <property type="entry name" value="Immunoglobulins"/>
    <property type="match status" value="1"/>
</dbReference>
<dbReference type="InterPro" id="IPR006104">
    <property type="entry name" value="Glyco_hydro_2_N"/>
</dbReference>
<dbReference type="PANTHER" id="PTHR46323">
    <property type="entry name" value="BETA-GALACTOSIDASE"/>
    <property type="match status" value="1"/>
</dbReference>
<dbReference type="SMART" id="SM00231">
    <property type="entry name" value="FA58C"/>
    <property type="match status" value="1"/>
</dbReference>
<evidence type="ECO:0000259" key="6">
    <source>
        <dbReference type="PROSITE" id="PS50022"/>
    </source>
</evidence>
<dbReference type="Pfam" id="PF02837">
    <property type="entry name" value="Glyco_hydro_2_N"/>
    <property type="match status" value="1"/>
</dbReference>
<dbReference type="Pfam" id="PF00703">
    <property type="entry name" value="Glyco_hydro_2"/>
    <property type="match status" value="1"/>
</dbReference>
<dbReference type="GO" id="GO:0009341">
    <property type="term" value="C:beta-galactosidase complex"/>
    <property type="evidence" value="ECO:0007669"/>
    <property type="project" value="TreeGrafter"/>
</dbReference>
<dbReference type="EMBL" id="JACJVO010000032">
    <property type="protein sequence ID" value="MBB6734206.1"/>
    <property type="molecule type" value="Genomic_DNA"/>
</dbReference>
<evidence type="ECO:0000256" key="3">
    <source>
        <dbReference type="ARBA" id="ARBA00012756"/>
    </source>
</evidence>
<dbReference type="Gene3D" id="2.60.120.260">
    <property type="entry name" value="Galactose-binding domain-like"/>
    <property type="match status" value="2"/>
</dbReference>
<dbReference type="InterPro" id="IPR017853">
    <property type="entry name" value="GH"/>
</dbReference>
<dbReference type="SUPFAM" id="SSF51445">
    <property type="entry name" value="(Trans)glycosidases"/>
    <property type="match status" value="1"/>
</dbReference>
<dbReference type="InterPro" id="IPR013783">
    <property type="entry name" value="Ig-like_fold"/>
</dbReference>
<dbReference type="PROSITE" id="PS50022">
    <property type="entry name" value="FA58C_3"/>
    <property type="match status" value="1"/>
</dbReference>
<dbReference type="Proteomes" id="UP000564644">
    <property type="component" value="Unassembled WGS sequence"/>
</dbReference>
<dbReference type="InterPro" id="IPR008979">
    <property type="entry name" value="Galactose-bd-like_sf"/>
</dbReference>
<sequence length="1074" mass="119669">MTTLSQPIPTTLDVSGQWRYRLDSADAGLEQGWYEDTFHEEDRLRLPGTTNENGVGEEPVFPAELNKETVRSLRQRHRYVGAVWYQREIRIPDDWSDKLATLFLERVMFESRVWIDGREAGMQDSLSVPHRFDVSGLLRPGGTHRLTIRVDNRDCRHIGPYPSAYTDETQTIWNGIVGRMELQASERIRLQDVQVYPDAAARTLLVNVKAENRTGTEAEADVKLSVRRGGSEAQSASFRLALTPSASQSFELEFALGNDCPLWDEFSPALHELTVSLEADGESRRLQDRRTVSFGMRTFAAEGTQFAVNGRRTFLRGTLDCCIYPLTGYPPMEEAPWDRIFRIVKDYGLNHVRFHSWCPPEAAFRAADRLGVYLQVEGPVWMDNWNLPVGSHPEHYRYLPEEAARIIDTYGNHPSFCLYSNGNELNGDFTLLHDIVVALKGRHPRPRQLFTLTANWDRPLDPADDYFIAQTVDGVGVRGQYFPDRLTDTTELEYGEAVAKRPVPVISHEVGQYTVYPNMDEIAKYTGCLKPTNLEAIRRDLTARRLLQDAPKFTEGSGKLAVQLYRDEIEAALRTPGMGGFQLLDLHDFPGQSTATVGILDAFWDSKGLIEPGEFRQFCGPTIVLLEMPKRIYTQKETWRAAIKISHYGAEDLADAEAVWSIRTAGGMTLDEGKLYISAVAQGSTVKLGDVSSDALAGAAAPEKLRVDVRVTGTDIANAWEIWVYPAYVSDAEAVSGEGGTIVARTLDKTTLAHLERGGSALLLPFESGREAANPGKFVPVFWSPVHFSSEDPCGIYAQAGHPAFRLFPTGAYASYPWKDLLDNSSSLSLDIIDADIQPIVQVVPNFYHNQRLANLFECRVGKGKALVCSIDLTSRLEARPAARQLRASLLDYMERETFMPDAELAPEQLRRLLQGRERAEDQARKLIGEELATGREAAASSEMSAGYSAGKGNDGIGHTLWRAADDQPGHWWQVDLGDVRHIAGTRVQFSHAAHYLYVIQVSDDGADWRVAVNQTGQTDSGQIRIDPFEERARFVRIVYNGLAPGVSAGHYSFEVYGGETNGQESGISGEPEP</sequence>
<comment type="similarity">
    <text evidence="2">Belongs to the glycosyl hydrolase 2 family.</text>
</comment>
<dbReference type="InterPro" id="IPR050347">
    <property type="entry name" value="Bact_Beta-galactosidase"/>
</dbReference>
<keyword evidence="5" id="KW-0326">Glycosidase</keyword>
<dbReference type="GO" id="GO:0004565">
    <property type="term" value="F:beta-galactosidase activity"/>
    <property type="evidence" value="ECO:0007669"/>
    <property type="project" value="UniProtKB-EC"/>
</dbReference>
<gene>
    <name evidence="7" type="ORF">H7C18_25115</name>
</gene>
<protein>
    <recommendedName>
        <fullName evidence="3">beta-galactosidase</fullName>
        <ecNumber evidence="3">3.2.1.23</ecNumber>
    </recommendedName>
</protein>
<keyword evidence="8" id="KW-1185">Reference proteome</keyword>
<organism evidence="7 8">
    <name type="scientific">Cohnella zeiphila</name>
    <dbReference type="NCBI Taxonomy" id="2761120"/>
    <lineage>
        <taxon>Bacteria</taxon>
        <taxon>Bacillati</taxon>
        <taxon>Bacillota</taxon>
        <taxon>Bacilli</taxon>
        <taxon>Bacillales</taxon>
        <taxon>Paenibacillaceae</taxon>
        <taxon>Cohnella</taxon>
    </lineage>
</organism>
<reference evidence="7 8" key="1">
    <citation type="submission" date="2020-08" db="EMBL/GenBank/DDBJ databases">
        <title>Cohnella phylogeny.</title>
        <authorList>
            <person name="Dunlap C."/>
        </authorList>
    </citation>
    <scope>NUCLEOTIDE SEQUENCE [LARGE SCALE GENOMIC DNA]</scope>
    <source>
        <strain evidence="7 8">CBP 2801</strain>
    </source>
</reference>
<feature type="domain" description="F5/8 type C" evidence="6">
    <location>
        <begin position="920"/>
        <end position="1059"/>
    </location>
</feature>
<dbReference type="Gene3D" id="3.20.20.80">
    <property type="entry name" value="Glycosidases"/>
    <property type="match status" value="1"/>
</dbReference>
<evidence type="ECO:0000256" key="5">
    <source>
        <dbReference type="ARBA" id="ARBA00023295"/>
    </source>
</evidence>
<accession>A0A7X0SQF5</accession>
<dbReference type="PANTHER" id="PTHR46323:SF2">
    <property type="entry name" value="BETA-GALACTOSIDASE"/>
    <property type="match status" value="1"/>
</dbReference>
<dbReference type="InterPro" id="IPR036156">
    <property type="entry name" value="Beta-gal/glucu_dom_sf"/>
</dbReference>
<dbReference type="SUPFAM" id="SSF49303">
    <property type="entry name" value="beta-Galactosidase/glucuronidase domain"/>
    <property type="match status" value="1"/>
</dbReference>
<dbReference type="AlphaFoldDB" id="A0A7X0SQF5"/>
<dbReference type="RefSeq" id="WP_185131850.1">
    <property type="nucleotide sequence ID" value="NZ_JACJVO010000032.1"/>
</dbReference>
<dbReference type="EC" id="3.2.1.23" evidence="3"/>
<dbReference type="GO" id="GO:0005990">
    <property type="term" value="P:lactose catabolic process"/>
    <property type="evidence" value="ECO:0007669"/>
    <property type="project" value="TreeGrafter"/>
</dbReference>
<evidence type="ECO:0000256" key="4">
    <source>
        <dbReference type="ARBA" id="ARBA00022801"/>
    </source>
</evidence>
<comment type="catalytic activity">
    <reaction evidence="1">
        <text>Hydrolysis of terminal non-reducing beta-D-galactose residues in beta-D-galactosides.</text>
        <dbReference type="EC" id="3.2.1.23"/>
    </reaction>
</comment>
<evidence type="ECO:0000256" key="1">
    <source>
        <dbReference type="ARBA" id="ARBA00001412"/>
    </source>
</evidence>
<dbReference type="InterPro" id="IPR006102">
    <property type="entry name" value="Ig-like_GH2"/>
</dbReference>
<proteinExistence type="inferred from homology"/>
<evidence type="ECO:0000313" key="7">
    <source>
        <dbReference type="EMBL" id="MBB6734206.1"/>
    </source>
</evidence>
<name>A0A7X0SQF5_9BACL</name>
<dbReference type="SUPFAM" id="SSF49785">
    <property type="entry name" value="Galactose-binding domain-like"/>
    <property type="match status" value="2"/>
</dbReference>
<dbReference type="Pfam" id="PF00754">
    <property type="entry name" value="F5_F8_type_C"/>
    <property type="match status" value="1"/>
</dbReference>
<comment type="caution">
    <text evidence="7">The sequence shown here is derived from an EMBL/GenBank/DDBJ whole genome shotgun (WGS) entry which is preliminary data.</text>
</comment>